<dbReference type="CDD" id="cd02023">
    <property type="entry name" value="UMPK"/>
    <property type="match status" value="1"/>
</dbReference>
<dbReference type="CDD" id="cd06223">
    <property type="entry name" value="PRTases_typeI"/>
    <property type="match status" value="1"/>
</dbReference>
<comment type="similarity">
    <text evidence="3 10">Belongs to the uridine kinase family.</text>
</comment>
<dbReference type="PANTHER" id="PTHR10285">
    <property type="entry name" value="URIDINE KINASE"/>
    <property type="match status" value="1"/>
</dbReference>
<keyword evidence="6 10" id="KW-0418">Kinase</keyword>
<evidence type="ECO:0000256" key="6">
    <source>
        <dbReference type="ARBA" id="ARBA00022777"/>
    </source>
</evidence>
<dbReference type="UniPathway" id="UPA00579">
    <property type="reaction ID" value="UER00640"/>
</dbReference>
<dbReference type="EMBL" id="CAJFCV020000004">
    <property type="protein sequence ID" value="CAG9115287.1"/>
    <property type="molecule type" value="Genomic_DNA"/>
</dbReference>
<dbReference type="SUPFAM" id="SSF52540">
    <property type="entry name" value="P-loop containing nucleoside triphosphate hydrolases"/>
    <property type="match status" value="1"/>
</dbReference>
<evidence type="ECO:0000256" key="9">
    <source>
        <dbReference type="ARBA" id="ARBA00048909"/>
    </source>
</evidence>
<evidence type="ECO:0000256" key="7">
    <source>
        <dbReference type="ARBA" id="ARBA00022840"/>
    </source>
</evidence>
<dbReference type="NCBIfam" id="TIGR00235">
    <property type="entry name" value="udk"/>
    <property type="match status" value="1"/>
</dbReference>
<sequence>MAGRKDSESKRVRIDSVSHLGVADPTDASGLGHQFAQAELRRAIDRSDDSERSDDVSPPLKAMRRNRTISGSKSEDHMMTTERGQKVYTKGRPPWYDRAGKRLKQPFLIGICGGSASGKTTVARRIIERLEMPWVTVLSMDSFYKVLNGEERERAGQQNYNFDHPAAFDFDLLEETLRRLSEGKSVDVPVYDFTTHARDKNSKVMYGADVLIFEGILSFFRPAIADMMDIKVFVDTDSDTRLARRLKRDTAERGRDAAGVIDQYFKFVKPAFDNFIGPAAKLADIIIPRGGDNEVAIDLIVRQVKNQLAERGYDATKIKLEWSALRSSPPAESEPMYGPLPRPDSLFIVDETPQLKGLHTIIRNRETPRDEFIFVAERLMQILIEYAMKFIPYEPTVVITPDGEEFQGVKKASQICGVAIMRAGETIERSLRNVIKDCKIGKILIQTNDRTKEPELYYLRLPKNVSDYKVLLMDANVATGAAAIMAIRILLDHDVKEENITLLSLLMAETGVHSIAYAFPKVKLVTTAVDNRINELCHIIPGMGNFGDRYYGTDAVGLTSDNENEESIFGDEDEMASVDSAIEGSANSGTTQTESVTVLA</sequence>
<protein>
    <recommendedName>
        <fullName evidence="10">Uridine kinase</fullName>
        <ecNumber evidence="10">2.7.1.48</ecNumber>
    </recommendedName>
</protein>
<dbReference type="NCBIfam" id="NF001097">
    <property type="entry name" value="PRK00129.1"/>
    <property type="match status" value="1"/>
</dbReference>
<reference evidence="14" key="2">
    <citation type="submission" date="2020-09" db="EMBL/GenBank/DDBJ databases">
        <authorList>
            <person name="Kikuchi T."/>
        </authorList>
    </citation>
    <scope>NUCLEOTIDE SEQUENCE</scope>
    <source>
        <strain evidence="14">Ka4C1</strain>
    </source>
</reference>
<dbReference type="Pfam" id="PF14681">
    <property type="entry name" value="UPRTase"/>
    <property type="match status" value="1"/>
</dbReference>
<evidence type="ECO:0000313" key="14">
    <source>
        <dbReference type="EMBL" id="CAD5226000.1"/>
    </source>
</evidence>
<keyword evidence="16" id="KW-1185">Reference proteome</keyword>
<dbReference type="Pfam" id="PF00485">
    <property type="entry name" value="PRK"/>
    <property type="match status" value="1"/>
</dbReference>
<gene>
    <name evidence="14" type="ORF">BXYJ_LOCUS8826</name>
</gene>
<dbReference type="UniPathway" id="UPA00574">
    <property type="reaction ID" value="UER00637"/>
</dbReference>
<evidence type="ECO:0000259" key="12">
    <source>
        <dbReference type="Pfam" id="PF00485"/>
    </source>
</evidence>
<dbReference type="PRINTS" id="PR00988">
    <property type="entry name" value="URIDINKINASE"/>
</dbReference>
<dbReference type="NCBIfam" id="NF004018">
    <property type="entry name" value="PRK05480.1"/>
    <property type="match status" value="1"/>
</dbReference>
<dbReference type="Proteomes" id="UP000095284">
    <property type="component" value="Unplaced"/>
</dbReference>
<feature type="compositionally biased region" description="Basic and acidic residues" evidence="11">
    <location>
        <begin position="39"/>
        <end position="55"/>
    </location>
</feature>
<dbReference type="GO" id="GO:0044206">
    <property type="term" value="P:UMP salvage"/>
    <property type="evidence" value="ECO:0007669"/>
    <property type="project" value="UniProtKB-UniPathway"/>
</dbReference>
<organism evidence="15 17">
    <name type="scientific">Bursaphelenchus xylophilus</name>
    <name type="common">Pinewood nematode worm</name>
    <name type="synonym">Aphelenchoides xylophilus</name>
    <dbReference type="NCBI Taxonomy" id="6326"/>
    <lineage>
        <taxon>Eukaryota</taxon>
        <taxon>Metazoa</taxon>
        <taxon>Ecdysozoa</taxon>
        <taxon>Nematoda</taxon>
        <taxon>Chromadorea</taxon>
        <taxon>Rhabditida</taxon>
        <taxon>Tylenchina</taxon>
        <taxon>Tylenchomorpha</taxon>
        <taxon>Aphelenchoidea</taxon>
        <taxon>Aphelenchoididae</taxon>
        <taxon>Bursaphelenchus</taxon>
    </lineage>
</organism>
<dbReference type="InterPro" id="IPR029057">
    <property type="entry name" value="PRTase-like"/>
</dbReference>
<comment type="pathway">
    <text evidence="1 10">Pyrimidine metabolism; UMP biosynthesis via salvage pathway; UMP from uridine: step 1/1.</text>
</comment>
<evidence type="ECO:0000259" key="13">
    <source>
        <dbReference type="Pfam" id="PF14681"/>
    </source>
</evidence>
<evidence type="ECO:0000256" key="4">
    <source>
        <dbReference type="ARBA" id="ARBA00022679"/>
    </source>
</evidence>
<keyword evidence="5 10" id="KW-0547">Nucleotide-binding</keyword>
<evidence type="ECO:0000256" key="8">
    <source>
        <dbReference type="ARBA" id="ARBA00047436"/>
    </source>
</evidence>
<feature type="domain" description="Phosphoribosyltransferase" evidence="13">
    <location>
        <begin position="351"/>
        <end position="553"/>
    </location>
</feature>
<dbReference type="OrthoDB" id="10257085at2759"/>
<evidence type="ECO:0000256" key="2">
    <source>
        <dbReference type="ARBA" id="ARBA00004784"/>
    </source>
</evidence>
<evidence type="ECO:0000313" key="17">
    <source>
        <dbReference type="WBParaSite" id="BXY_0031300.1"/>
    </source>
</evidence>
<feature type="domain" description="Phosphoribulokinase/uridine kinase" evidence="12">
    <location>
        <begin position="108"/>
        <end position="296"/>
    </location>
</feature>
<feature type="compositionally biased region" description="Basic and acidic residues" evidence="11">
    <location>
        <begin position="73"/>
        <end position="83"/>
    </location>
</feature>
<dbReference type="FunFam" id="3.40.50.2020:FF:000010">
    <property type="entry name" value="Uridine-cytidine kinase"/>
    <property type="match status" value="1"/>
</dbReference>
<dbReference type="Proteomes" id="UP000582659">
    <property type="component" value="Unassembled WGS sequence"/>
</dbReference>
<proteinExistence type="inferred from homology"/>
<dbReference type="GO" id="GO:0005524">
    <property type="term" value="F:ATP binding"/>
    <property type="evidence" value="ECO:0007669"/>
    <property type="project" value="UniProtKB-KW"/>
</dbReference>
<evidence type="ECO:0000256" key="11">
    <source>
        <dbReference type="SAM" id="MobiDB-lite"/>
    </source>
</evidence>
<evidence type="ECO:0000313" key="16">
    <source>
        <dbReference type="Proteomes" id="UP000659654"/>
    </source>
</evidence>
<dbReference type="EMBL" id="CAJFDI010000004">
    <property type="protein sequence ID" value="CAD5226000.1"/>
    <property type="molecule type" value="Genomic_DNA"/>
</dbReference>
<keyword evidence="7 10" id="KW-0067">ATP-binding</keyword>
<evidence type="ECO:0000256" key="10">
    <source>
        <dbReference type="RuleBase" id="RU003825"/>
    </source>
</evidence>
<keyword evidence="4 10" id="KW-0808">Transferase</keyword>
<accession>A0A1I7RHY4</accession>
<evidence type="ECO:0000256" key="3">
    <source>
        <dbReference type="ARBA" id="ARBA00005408"/>
    </source>
</evidence>
<feature type="region of interest" description="Disordered" evidence="11">
    <location>
        <begin position="1"/>
        <end position="83"/>
    </location>
</feature>
<dbReference type="GO" id="GO:0004849">
    <property type="term" value="F:uridine kinase activity"/>
    <property type="evidence" value="ECO:0007669"/>
    <property type="project" value="UniProtKB-EC"/>
</dbReference>
<dbReference type="WBParaSite" id="BXY_0031300.1">
    <property type="protein sequence ID" value="BXY_0031300.1"/>
    <property type="gene ID" value="BXY_0031300"/>
</dbReference>
<dbReference type="EC" id="2.7.1.48" evidence="10"/>
<dbReference type="Gene3D" id="3.40.50.2020">
    <property type="match status" value="1"/>
</dbReference>
<dbReference type="FunFam" id="3.40.50.300:FF:000339">
    <property type="entry name" value="Uridine kinase"/>
    <property type="match status" value="1"/>
</dbReference>
<name>A0A1I7RHY4_BURXY</name>
<dbReference type="InterPro" id="IPR006083">
    <property type="entry name" value="PRK/URK"/>
</dbReference>
<comment type="pathway">
    <text evidence="2 10">Pyrimidine metabolism; CTP biosynthesis via salvage pathway; CTP from cytidine: step 1/3.</text>
</comment>
<comment type="catalytic activity">
    <reaction evidence="8 10">
        <text>cytidine + ATP = CMP + ADP + H(+)</text>
        <dbReference type="Rhea" id="RHEA:24674"/>
        <dbReference type="ChEBI" id="CHEBI:15378"/>
        <dbReference type="ChEBI" id="CHEBI:17562"/>
        <dbReference type="ChEBI" id="CHEBI:30616"/>
        <dbReference type="ChEBI" id="CHEBI:60377"/>
        <dbReference type="ChEBI" id="CHEBI:456216"/>
        <dbReference type="EC" id="2.7.1.48"/>
    </reaction>
</comment>
<dbReference type="InterPro" id="IPR000764">
    <property type="entry name" value="Uridine_kinase-like"/>
</dbReference>
<evidence type="ECO:0000256" key="5">
    <source>
        <dbReference type="ARBA" id="ARBA00022741"/>
    </source>
</evidence>
<evidence type="ECO:0000256" key="1">
    <source>
        <dbReference type="ARBA" id="ARBA00004690"/>
    </source>
</evidence>
<evidence type="ECO:0000313" key="15">
    <source>
        <dbReference type="Proteomes" id="UP000095284"/>
    </source>
</evidence>
<dbReference type="SMR" id="A0A1I7RHY4"/>
<feature type="compositionally biased region" description="Basic and acidic residues" evidence="11">
    <location>
        <begin position="1"/>
        <end position="16"/>
    </location>
</feature>
<dbReference type="InterPro" id="IPR027417">
    <property type="entry name" value="P-loop_NTPase"/>
</dbReference>
<dbReference type="InterPro" id="IPR000836">
    <property type="entry name" value="PRTase_dom"/>
</dbReference>
<dbReference type="Proteomes" id="UP000659654">
    <property type="component" value="Unassembled WGS sequence"/>
</dbReference>
<dbReference type="SUPFAM" id="SSF53271">
    <property type="entry name" value="PRTase-like"/>
    <property type="match status" value="1"/>
</dbReference>
<comment type="catalytic activity">
    <reaction evidence="9 10">
        <text>uridine + ATP = UMP + ADP + H(+)</text>
        <dbReference type="Rhea" id="RHEA:16825"/>
        <dbReference type="ChEBI" id="CHEBI:15378"/>
        <dbReference type="ChEBI" id="CHEBI:16704"/>
        <dbReference type="ChEBI" id="CHEBI:30616"/>
        <dbReference type="ChEBI" id="CHEBI:57865"/>
        <dbReference type="ChEBI" id="CHEBI:456216"/>
        <dbReference type="EC" id="2.7.1.48"/>
    </reaction>
</comment>
<dbReference type="Gene3D" id="3.40.50.300">
    <property type="entry name" value="P-loop containing nucleotide triphosphate hydrolases"/>
    <property type="match status" value="1"/>
</dbReference>
<reference evidence="17" key="1">
    <citation type="submission" date="2016-11" db="UniProtKB">
        <authorList>
            <consortium name="WormBaseParasite"/>
        </authorList>
    </citation>
    <scope>IDENTIFICATION</scope>
</reference>
<dbReference type="AlphaFoldDB" id="A0A1I7RHY4"/>
<dbReference type="GO" id="GO:0044211">
    <property type="term" value="P:CTP salvage"/>
    <property type="evidence" value="ECO:0007669"/>
    <property type="project" value="UniProtKB-UniPathway"/>
</dbReference>
<dbReference type="eggNOG" id="KOG4203">
    <property type="taxonomic scope" value="Eukaryota"/>
</dbReference>